<proteinExistence type="predicted"/>
<protein>
    <submittedName>
        <fullName evidence="1">Uncharacterized protein</fullName>
    </submittedName>
</protein>
<keyword evidence="2" id="KW-1185">Reference proteome</keyword>
<dbReference type="Proteomes" id="UP000001568">
    <property type="component" value="Chromosome 7"/>
</dbReference>
<dbReference type="EMBL" id="CP000587">
    <property type="protein sequence ID" value="ABO97218.1"/>
    <property type="molecule type" value="Genomic_DNA"/>
</dbReference>
<dbReference type="HOGENOM" id="CLU_971110_0_0_1"/>
<sequence length="287" mass="31093">MPTTTRAAFGDDVDACARATSDGVDVVCYRRRRSTRAPPLARVRARGTGAREREREAFDALRATMGTPRAWTANAEGCAMTPRAGERAEARAALETFIHERIFRALFGTTTAATAAGDAGVFAPHRGTNVMWHRDGYMAGAYVAHAILAAEEEEEEASGGKWFEHALVDADEDEESTTETFEVDFENQGILSKSVRKGNFVPIDARGGVLCVFEDAAVLHRSPKSAGKALDAMTRTIARFNFSAVDGSGRTVRIFAPDDASWTPFDDRGAVRGLTAMDGFDAYVRDS</sequence>
<dbReference type="GeneID" id="5002768"/>
<dbReference type="KEGG" id="olu:OSTLU_93023"/>
<dbReference type="RefSeq" id="XP_001418925.1">
    <property type="nucleotide sequence ID" value="XM_001418888.1"/>
</dbReference>
<organism evidence="1 2">
    <name type="scientific">Ostreococcus lucimarinus (strain CCE9901)</name>
    <dbReference type="NCBI Taxonomy" id="436017"/>
    <lineage>
        <taxon>Eukaryota</taxon>
        <taxon>Viridiplantae</taxon>
        <taxon>Chlorophyta</taxon>
        <taxon>Mamiellophyceae</taxon>
        <taxon>Mamiellales</taxon>
        <taxon>Bathycoccaceae</taxon>
        <taxon>Ostreococcus</taxon>
    </lineage>
</organism>
<evidence type="ECO:0000313" key="1">
    <source>
        <dbReference type="EMBL" id="ABO97218.1"/>
    </source>
</evidence>
<dbReference type="OrthoDB" id="10562844at2759"/>
<name>A4S074_OSTLU</name>
<dbReference type="Gramene" id="ABO97218">
    <property type="protein sequence ID" value="ABO97218"/>
    <property type="gene ID" value="OSTLU_93023"/>
</dbReference>
<dbReference type="AlphaFoldDB" id="A4S074"/>
<evidence type="ECO:0000313" key="2">
    <source>
        <dbReference type="Proteomes" id="UP000001568"/>
    </source>
</evidence>
<gene>
    <name evidence="1" type="ORF">OSTLU_93023</name>
</gene>
<accession>A4S074</accession>
<reference evidence="1 2" key="1">
    <citation type="journal article" date="2007" name="Proc. Natl. Acad. Sci. U.S.A.">
        <title>The tiny eukaryote Ostreococcus provides genomic insights into the paradox of plankton speciation.</title>
        <authorList>
            <person name="Palenik B."/>
            <person name="Grimwood J."/>
            <person name="Aerts A."/>
            <person name="Rouze P."/>
            <person name="Salamov A."/>
            <person name="Putnam N."/>
            <person name="Dupont C."/>
            <person name="Jorgensen R."/>
            <person name="Derelle E."/>
            <person name="Rombauts S."/>
            <person name="Zhou K."/>
            <person name="Otillar R."/>
            <person name="Merchant S.S."/>
            <person name="Podell S."/>
            <person name="Gaasterland T."/>
            <person name="Napoli C."/>
            <person name="Gendler K."/>
            <person name="Manuell A."/>
            <person name="Tai V."/>
            <person name="Vallon O."/>
            <person name="Piganeau G."/>
            <person name="Jancek S."/>
            <person name="Heijde M."/>
            <person name="Jabbari K."/>
            <person name="Bowler C."/>
            <person name="Lohr M."/>
            <person name="Robbens S."/>
            <person name="Werner G."/>
            <person name="Dubchak I."/>
            <person name="Pazour G.J."/>
            <person name="Ren Q."/>
            <person name="Paulsen I."/>
            <person name="Delwiche C."/>
            <person name="Schmutz J."/>
            <person name="Rokhsar D."/>
            <person name="Van de Peer Y."/>
            <person name="Moreau H."/>
            <person name="Grigoriev I.V."/>
        </authorList>
    </citation>
    <scope>NUCLEOTIDE SEQUENCE [LARGE SCALE GENOMIC DNA]</scope>
    <source>
        <strain evidence="1 2">CCE9901</strain>
    </source>
</reference>